<evidence type="ECO:0000256" key="3">
    <source>
        <dbReference type="ARBA" id="ARBA00022452"/>
    </source>
</evidence>
<keyword evidence="6 8" id="KW-0472">Membrane</keyword>
<accession>A0A2S1LHX6</accession>
<keyword evidence="11" id="KW-1185">Reference proteome</keyword>
<dbReference type="InterPro" id="IPR000531">
    <property type="entry name" value="Beta-barrel_TonB"/>
</dbReference>
<dbReference type="Pfam" id="PF00593">
    <property type="entry name" value="TonB_dep_Rec_b-barrel"/>
    <property type="match status" value="1"/>
</dbReference>
<evidence type="ECO:0000313" key="10">
    <source>
        <dbReference type="EMBL" id="AWG23400.1"/>
    </source>
</evidence>
<evidence type="ECO:0000313" key="11">
    <source>
        <dbReference type="Proteomes" id="UP000244527"/>
    </source>
</evidence>
<feature type="domain" description="TonB-dependent receptor-like beta-barrel" evidence="9">
    <location>
        <begin position="5"/>
        <end position="319"/>
    </location>
</feature>
<dbReference type="SUPFAM" id="SSF56935">
    <property type="entry name" value="Porins"/>
    <property type="match status" value="1"/>
</dbReference>
<protein>
    <recommendedName>
        <fullName evidence="9">TonB-dependent receptor-like beta-barrel domain-containing protein</fullName>
    </recommendedName>
</protein>
<dbReference type="PROSITE" id="PS52016">
    <property type="entry name" value="TONB_DEPENDENT_REC_3"/>
    <property type="match status" value="1"/>
</dbReference>
<evidence type="ECO:0000256" key="6">
    <source>
        <dbReference type="ARBA" id="ARBA00023136"/>
    </source>
</evidence>
<evidence type="ECO:0000256" key="5">
    <source>
        <dbReference type="ARBA" id="ARBA00023077"/>
    </source>
</evidence>
<dbReference type="GO" id="GO:0009279">
    <property type="term" value="C:cell outer membrane"/>
    <property type="evidence" value="ECO:0007669"/>
    <property type="project" value="UniProtKB-SubCell"/>
</dbReference>
<gene>
    <name evidence="10" type="ORF">FFWV33_18615</name>
</gene>
<keyword evidence="4 8" id="KW-0812">Transmembrane</keyword>
<comment type="similarity">
    <text evidence="8">Belongs to the TonB-dependent receptor family.</text>
</comment>
<dbReference type="Proteomes" id="UP000244527">
    <property type="component" value="Chromosome"/>
</dbReference>
<evidence type="ECO:0000259" key="9">
    <source>
        <dbReference type="Pfam" id="PF00593"/>
    </source>
</evidence>
<evidence type="ECO:0000256" key="8">
    <source>
        <dbReference type="PROSITE-ProRule" id="PRU01360"/>
    </source>
</evidence>
<dbReference type="OrthoDB" id="9768177at2"/>
<sequence length="361" mass="39490">MVNGTAIGQLANPNLKWEQSQKLDVGLDVNLFNNKLNIVVDYFRDVRKDLLIQNIPVSGITGVYAPGSSSPTVNAGTVRNTGLEFATNYKNKFSENFNMSLGYNVTFIKNTVTEVNNGTGYIEGGAFGVGQAMPSRMQVGLPMGYFYGYKTNGIFQNQAEVAAAPSQLALGANASPGDIRFVDVNGDGVIDVKDKTNLGNPIPKATMGFNMQLNYKNLDFAMYTFASVGNKMVRNYERNVTNANRLTYVLDRWTGEGTSNSVPRVTTGATTNNVFSDYFVEDASYIRIQNIQLGYTLNPEISQKAKISKLRLYAGVNNLYTFTKYKGFDPGASNGSPIGGGIDYGFYPVPRTYMVGLNINF</sequence>
<evidence type="ECO:0000256" key="2">
    <source>
        <dbReference type="ARBA" id="ARBA00022448"/>
    </source>
</evidence>
<evidence type="ECO:0000256" key="4">
    <source>
        <dbReference type="ARBA" id="ARBA00022692"/>
    </source>
</evidence>
<keyword evidence="5" id="KW-0798">TonB box</keyword>
<dbReference type="EMBL" id="CP020918">
    <property type="protein sequence ID" value="AWG23400.1"/>
    <property type="molecule type" value="Genomic_DNA"/>
</dbReference>
<reference evidence="10 11" key="1">
    <citation type="submission" date="2017-04" db="EMBL/GenBank/DDBJ databases">
        <title>Compelte genome sequence of WV33.</title>
        <authorList>
            <person name="Lee P.C."/>
        </authorList>
    </citation>
    <scope>NUCLEOTIDE SEQUENCE [LARGE SCALE GENOMIC DNA]</scope>
    <source>
        <strain evidence="10 11">WV33</strain>
    </source>
</reference>
<dbReference type="KEGG" id="ffa:FFWV33_18615"/>
<dbReference type="RefSeq" id="WP_108742296.1">
    <property type="nucleotide sequence ID" value="NZ_CP020918.1"/>
</dbReference>
<comment type="subcellular location">
    <subcellularLocation>
        <location evidence="1 8">Cell outer membrane</location>
        <topology evidence="1 8">Multi-pass membrane protein</topology>
    </subcellularLocation>
</comment>
<organism evidence="10 11">
    <name type="scientific">Flavobacterium faecale</name>
    <dbReference type="NCBI Taxonomy" id="1355330"/>
    <lineage>
        <taxon>Bacteria</taxon>
        <taxon>Pseudomonadati</taxon>
        <taxon>Bacteroidota</taxon>
        <taxon>Flavobacteriia</taxon>
        <taxon>Flavobacteriales</taxon>
        <taxon>Flavobacteriaceae</taxon>
        <taxon>Flavobacterium</taxon>
    </lineage>
</organism>
<dbReference type="InterPro" id="IPR036942">
    <property type="entry name" value="Beta-barrel_TonB_sf"/>
</dbReference>
<dbReference type="InterPro" id="IPR039426">
    <property type="entry name" value="TonB-dep_rcpt-like"/>
</dbReference>
<name>A0A2S1LHX6_9FLAO</name>
<keyword evidence="2 8" id="KW-0813">Transport</keyword>
<keyword evidence="7 8" id="KW-0998">Cell outer membrane</keyword>
<proteinExistence type="inferred from homology"/>
<evidence type="ECO:0000256" key="1">
    <source>
        <dbReference type="ARBA" id="ARBA00004571"/>
    </source>
</evidence>
<dbReference type="AlphaFoldDB" id="A0A2S1LHX6"/>
<keyword evidence="3 8" id="KW-1134">Transmembrane beta strand</keyword>
<evidence type="ECO:0000256" key="7">
    <source>
        <dbReference type="ARBA" id="ARBA00023237"/>
    </source>
</evidence>
<dbReference type="Gene3D" id="2.40.170.20">
    <property type="entry name" value="TonB-dependent receptor, beta-barrel domain"/>
    <property type="match status" value="1"/>
</dbReference>